<dbReference type="AlphaFoldDB" id="M4BC11"/>
<proteinExistence type="predicted"/>
<evidence type="ECO:0000313" key="2">
    <source>
        <dbReference type="Proteomes" id="UP000011713"/>
    </source>
</evidence>
<accession>M4BC11</accession>
<name>M4BC11_HYAAE</name>
<dbReference type="Proteomes" id="UP000011713">
    <property type="component" value="Unassembled WGS sequence"/>
</dbReference>
<dbReference type="EnsemblProtists" id="HpaT803826">
    <property type="protein sequence ID" value="HpaP803826"/>
    <property type="gene ID" value="HpaG803826"/>
</dbReference>
<dbReference type="EMBL" id="JH598116">
    <property type="status" value="NOT_ANNOTATED_CDS"/>
    <property type="molecule type" value="Genomic_DNA"/>
</dbReference>
<organism evidence="1 2">
    <name type="scientific">Hyaloperonospora arabidopsidis (strain Emoy2)</name>
    <name type="common">Downy mildew agent</name>
    <name type="synonym">Peronospora arabidopsidis</name>
    <dbReference type="NCBI Taxonomy" id="559515"/>
    <lineage>
        <taxon>Eukaryota</taxon>
        <taxon>Sar</taxon>
        <taxon>Stramenopiles</taxon>
        <taxon>Oomycota</taxon>
        <taxon>Peronosporomycetes</taxon>
        <taxon>Peronosporales</taxon>
        <taxon>Peronosporaceae</taxon>
        <taxon>Hyaloperonospora</taxon>
    </lineage>
</organism>
<evidence type="ECO:0000313" key="1">
    <source>
        <dbReference type="EnsemblProtists" id="HpaP803826"/>
    </source>
</evidence>
<reference evidence="2" key="1">
    <citation type="journal article" date="2010" name="Science">
        <title>Signatures of adaptation to obligate biotrophy in the Hyaloperonospora arabidopsidis genome.</title>
        <authorList>
            <person name="Baxter L."/>
            <person name="Tripathy S."/>
            <person name="Ishaque N."/>
            <person name="Boot N."/>
            <person name="Cabral A."/>
            <person name="Kemen E."/>
            <person name="Thines M."/>
            <person name="Ah-Fong A."/>
            <person name="Anderson R."/>
            <person name="Badejoko W."/>
            <person name="Bittner-Eddy P."/>
            <person name="Boore J.L."/>
            <person name="Chibucos M.C."/>
            <person name="Coates M."/>
            <person name="Dehal P."/>
            <person name="Delehaunty K."/>
            <person name="Dong S."/>
            <person name="Downton P."/>
            <person name="Dumas B."/>
            <person name="Fabro G."/>
            <person name="Fronick C."/>
            <person name="Fuerstenberg S.I."/>
            <person name="Fulton L."/>
            <person name="Gaulin E."/>
            <person name="Govers F."/>
            <person name="Hughes L."/>
            <person name="Humphray S."/>
            <person name="Jiang R.H."/>
            <person name="Judelson H."/>
            <person name="Kamoun S."/>
            <person name="Kyung K."/>
            <person name="Meijer H."/>
            <person name="Minx P."/>
            <person name="Morris P."/>
            <person name="Nelson J."/>
            <person name="Phuntumart V."/>
            <person name="Qutob D."/>
            <person name="Rehmany A."/>
            <person name="Rougon-Cardoso A."/>
            <person name="Ryden P."/>
            <person name="Torto-Alalibo T."/>
            <person name="Studholme D."/>
            <person name="Wang Y."/>
            <person name="Win J."/>
            <person name="Wood J."/>
            <person name="Clifton S.W."/>
            <person name="Rogers J."/>
            <person name="Van den Ackerveken G."/>
            <person name="Jones J.D."/>
            <person name="McDowell J.M."/>
            <person name="Beynon J."/>
            <person name="Tyler B.M."/>
        </authorList>
    </citation>
    <scope>NUCLEOTIDE SEQUENCE [LARGE SCALE GENOMIC DNA]</scope>
    <source>
        <strain evidence="2">Emoy2</strain>
    </source>
</reference>
<protein>
    <submittedName>
        <fullName evidence="1">Uncharacterized protein</fullName>
    </submittedName>
</protein>
<keyword evidence="2" id="KW-1185">Reference proteome</keyword>
<dbReference type="VEuPathDB" id="FungiDB:HpaG803826"/>
<sequence>MMRVRLVMWRRQLRSLLRRRRPRSPVLHSVLNAAGCVIPVRQGPYPRAAEFSRC</sequence>
<dbReference type="InParanoid" id="M4BC11"/>
<reference evidence="1" key="2">
    <citation type="submission" date="2015-06" db="UniProtKB">
        <authorList>
            <consortium name="EnsemblProtists"/>
        </authorList>
    </citation>
    <scope>IDENTIFICATION</scope>
    <source>
        <strain evidence="1">Emoy2</strain>
    </source>
</reference>
<dbReference type="HOGENOM" id="CLU_3054440_0_0_1"/>